<dbReference type="Pfam" id="PF23138">
    <property type="entry name" value="CTLH_Armc9"/>
    <property type="match status" value="1"/>
</dbReference>
<dbReference type="HOGENOM" id="CLU_022078_0_0_1"/>
<dbReference type="EMBL" id="AMQN01011880">
    <property type="status" value="NOT_ANNOTATED_CDS"/>
    <property type="molecule type" value="Genomic_DNA"/>
</dbReference>
<dbReference type="PANTHER" id="PTHR13083:SF3">
    <property type="entry name" value="WD REPEAT-CONTAINING PROTEIN 91"/>
    <property type="match status" value="1"/>
</dbReference>
<evidence type="ECO:0000256" key="6">
    <source>
        <dbReference type="PROSITE-ProRule" id="PRU00221"/>
    </source>
</evidence>
<dbReference type="InterPro" id="IPR039724">
    <property type="entry name" value="WDR91"/>
</dbReference>
<dbReference type="EnsemblMetazoa" id="CapteT162335">
    <property type="protein sequence ID" value="CapteP162335"/>
    <property type="gene ID" value="CapteG162335"/>
</dbReference>
<feature type="compositionally biased region" description="Polar residues" evidence="7">
    <location>
        <begin position="256"/>
        <end position="277"/>
    </location>
</feature>
<organism evidence="9">
    <name type="scientific">Capitella teleta</name>
    <name type="common">Polychaete worm</name>
    <dbReference type="NCBI Taxonomy" id="283909"/>
    <lineage>
        <taxon>Eukaryota</taxon>
        <taxon>Metazoa</taxon>
        <taxon>Spiralia</taxon>
        <taxon>Lophotrochozoa</taxon>
        <taxon>Annelida</taxon>
        <taxon>Polychaeta</taxon>
        <taxon>Sedentaria</taxon>
        <taxon>Scolecida</taxon>
        <taxon>Capitellidae</taxon>
        <taxon>Capitella</taxon>
    </lineage>
</organism>
<feature type="compositionally biased region" description="Basic and acidic residues" evidence="7">
    <location>
        <begin position="291"/>
        <end position="300"/>
    </location>
</feature>
<reference evidence="10" key="3">
    <citation type="submission" date="2015-06" db="UniProtKB">
        <authorList>
            <consortium name="EnsemblMetazoa"/>
        </authorList>
    </citation>
    <scope>IDENTIFICATION</scope>
</reference>
<dbReference type="SMART" id="SM00320">
    <property type="entry name" value="WD40"/>
    <property type="match status" value="5"/>
</dbReference>
<dbReference type="Proteomes" id="UP000014760">
    <property type="component" value="Unassembled WGS sequence"/>
</dbReference>
<keyword evidence="5" id="KW-0967">Endosome</keyword>
<comment type="subcellular location">
    <subcellularLocation>
        <location evidence="1">Early endosome membrane</location>
        <topology evidence="1">Peripheral membrane protein</topology>
    </subcellularLocation>
    <subcellularLocation>
        <location evidence="2">Late endosome membrane</location>
    </subcellularLocation>
</comment>
<feature type="repeat" description="WD" evidence="6">
    <location>
        <begin position="347"/>
        <end position="380"/>
    </location>
</feature>
<evidence type="ECO:0000256" key="7">
    <source>
        <dbReference type="SAM" id="MobiDB-lite"/>
    </source>
</evidence>
<dbReference type="PROSITE" id="PS50896">
    <property type="entry name" value="LISH"/>
    <property type="match status" value="1"/>
</dbReference>
<evidence type="ECO:0000256" key="5">
    <source>
        <dbReference type="ARBA" id="ARBA00022753"/>
    </source>
</evidence>
<dbReference type="GO" id="GO:0045022">
    <property type="term" value="P:early endosome to late endosome transport"/>
    <property type="evidence" value="ECO:0007669"/>
    <property type="project" value="InterPro"/>
</dbReference>
<name>R7TNB9_CAPTE</name>
<dbReference type="Gene3D" id="2.130.10.10">
    <property type="entry name" value="YVTN repeat-like/Quinoprotein amine dehydrogenase"/>
    <property type="match status" value="2"/>
</dbReference>
<gene>
    <name evidence="9" type="ORF">CAPTEDRAFT_162335</name>
</gene>
<feature type="region of interest" description="Disordered" evidence="7">
    <location>
        <begin position="256"/>
        <end position="303"/>
    </location>
</feature>
<evidence type="ECO:0000313" key="9">
    <source>
        <dbReference type="EMBL" id="ELT95333.1"/>
    </source>
</evidence>
<dbReference type="GO" id="GO:0051898">
    <property type="term" value="P:negative regulation of phosphatidylinositol 3-kinase/protein kinase B signal transduction"/>
    <property type="evidence" value="ECO:0007669"/>
    <property type="project" value="InterPro"/>
</dbReference>
<protein>
    <recommendedName>
        <fullName evidence="4">WD repeat-containing protein 91</fullName>
    </recommendedName>
</protein>
<evidence type="ECO:0000313" key="10">
    <source>
        <dbReference type="EnsemblMetazoa" id="CapteP162335"/>
    </source>
</evidence>
<evidence type="ECO:0000259" key="8">
    <source>
        <dbReference type="Pfam" id="PF23138"/>
    </source>
</evidence>
<feature type="domain" description="ARMC9 CTLH-like" evidence="8">
    <location>
        <begin position="47"/>
        <end position="167"/>
    </location>
</feature>
<evidence type="ECO:0000256" key="3">
    <source>
        <dbReference type="ARBA" id="ARBA00006128"/>
    </source>
</evidence>
<dbReference type="AlphaFoldDB" id="R7TNB9"/>
<dbReference type="InterPro" id="IPR036322">
    <property type="entry name" value="WD40_repeat_dom_sf"/>
</dbReference>
<evidence type="ECO:0000256" key="2">
    <source>
        <dbReference type="ARBA" id="ARBA00004414"/>
    </source>
</evidence>
<proteinExistence type="inferred from homology"/>
<evidence type="ECO:0000313" key="11">
    <source>
        <dbReference type="Proteomes" id="UP000014760"/>
    </source>
</evidence>
<dbReference type="PROSITE" id="PS50082">
    <property type="entry name" value="WD_REPEATS_2"/>
    <property type="match status" value="2"/>
</dbReference>
<dbReference type="Pfam" id="PF00400">
    <property type="entry name" value="WD40"/>
    <property type="match status" value="3"/>
</dbReference>
<dbReference type="InterPro" id="IPR056327">
    <property type="entry name" value="ARMC9_CTLH-like_dom"/>
</dbReference>
<dbReference type="InterPro" id="IPR015943">
    <property type="entry name" value="WD40/YVTN_repeat-like_dom_sf"/>
</dbReference>
<dbReference type="GO" id="GO:0031901">
    <property type="term" value="C:early endosome membrane"/>
    <property type="evidence" value="ECO:0007669"/>
    <property type="project" value="UniProtKB-SubCell"/>
</dbReference>
<dbReference type="SUPFAM" id="SSF50978">
    <property type="entry name" value="WD40 repeat-like"/>
    <property type="match status" value="1"/>
</dbReference>
<dbReference type="EMBL" id="KB309157">
    <property type="protein sequence ID" value="ELT95333.1"/>
    <property type="molecule type" value="Genomic_DNA"/>
</dbReference>
<reference evidence="11" key="1">
    <citation type="submission" date="2012-12" db="EMBL/GenBank/DDBJ databases">
        <authorList>
            <person name="Hellsten U."/>
            <person name="Grimwood J."/>
            <person name="Chapman J.A."/>
            <person name="Shapiro H."/>
            <person name="Aerts A."/>
            <person name="Otillar R.P."/>
            <person name="Terry A.Y."/>
            <person name="Boore J.L."/>
            <person name="Simakov O."/>
            <person name="Marletaz F."/>
            <person name="Cho S.-J."/>
            <person name="Edsinger-Gonzales E."/>
            <person name="Havlak P."/>
            <person name="Kuo D.-H."/>
            <person name="Larsson T."/>
            <person name="Lv J."/>
            <person name="Arendt D."/>
            <person name="Savage R."/>
            <person name="Osoegawa K."/>
            <person name="de Jong P."/>
            <person name="Lindberg D.R."/>
            <person name="Seaver E.C."/>
            <person name="Weisblat D.A."/>
            <person name="Putnam N.H."/>
            <person name="Grigoriev I.V."/>
            <person name="Rokhsar D.S."/>
        </authorList>
    </citation>
    <scope>NUCLEOTIDE SEQUENCE</scope>
    <source>
        <strain evidence="11">I ESC-2004</strain>
    </source>
</reference>
<feature type="repeat" description="WD" evidence="6">
    <location>
        <begin position="496"/>
        <end position="529"/>
    </location>
</feature>
<evidence type="ECO:0000256" key="4">
    <source>
        <dbReference type="ARBA" id="ARBA00021116"/>
    </source>
</evidence>
<sequence>MAQTELADELVREYLLFRGFSSSLKTFDAEIKNDKAKGNRVDKIMDQIHALIANYDLMGLKEFWAFLDRRLFSRLEQMYASSIYKLEVSLFRLYVINAQQNTRKDKVNEFFEKLSAKETNSSDWKEWFVLPYTKSAEEHTLFAMYFTKQWQDTFFLSLHNFLSVIFSCMPKPVIMNQIESQKEIVRLREENARMRLLVSRQDKEDSEPPSSQRSAPSIDLMDDFFVISQNNEERVEDGPPTRIRSFIRNIALPSSPSASRKNVLKSNDGLNRTSTNHSTQDLLSSSPSDDQGAKVKESITRQKSSTALDIPSFSMAEYAVTNEPSDALPVGASGGEGAYILLNQEEFSEHRSSLTHCKFSSDSKTVASADVDGVIKIWSVHPSPVTIATTISKAMLLSLEWCSMHQQHLLLLGNKSGTVRLFDAKEKRTVKEVATESAYPRIVSLTCSPCGERFVSSGAGRLRAAAGGNLDSNAPRLGRLSLWDLNTMSIDVGPFLTMSPVAVNTSAFSQNGQLLVTGAVDGCIRVFDMHLAEACGAWQAHKGEVASVLISHDQKSCFSMGTDGKFCEWSLTGGQLVRELKVHSGACGPFVLNAAGGYRQVQTPKGALFAFDEDASHVITCHQTGGLIYQLQPFEAALQLKDHKVPVVCVDWAFDSSTCVTGAMDGKVKVISLLHQ</sequence>
<accession>R7TNB9</accession>
<keyword evidence="11" id="KW-1185">Reference proteome</keyword>
<dbReference type="InterPro" id="IPR001680">
    <property type="entry name" value="WD40_rpt"/>
</dbReference>
<dbReference type="GO" id="GO:0031902">
    <property type="term" value="C:late endosome membrane"/>
    <property type="evidence" value="ECO:0007669"/>
    <property type="project" value="UniProtKB-SubCell"/>
</dbReference>
<feature type="compositionally biased region" description="Low complexity" evidence="7">
    <location>
        <begin position="278"/>
        <end position="290"/>
    </location>
</feature>
<dbReference type="InterPro" id="IPR006594">
    <property type="entry name" value="LisH"/>
</dbReference>
<dbReference type="GO" id="GO:0141039">
    <property type="term" value="F:phosphatidylinositol 3-kinase inhibitor activity"/>
    <property type="evidence" value="ECO:0007669"/>
    <property type="project" value="InterPro"/>
</dbReference>
<dbReference type="STRING" id="283909.R7TNB9"/>
<comment type="similarity">
    <text evidence="3">Belongs to the WD repeat WDR91 family.</text>
</comment>
<dbReference type="OrthoDB" id="193023at2759"/>
<keyword evidence="6" id="KW-0853">WD repeat</keyword>
<reference evidence="9 11" key="2">
    <citation type="journal article" date="2013" name="Nature">
        <title>Insights into bilaterian evolution from three spiralian genomes.</title>
        <authorList>
            <person name="Simakov O."/>
            <person name="Marletaz F."/>
            <person name="Cho S.J."/>
            <person name="Edsinger-Gonzales E."/>
            <person name="Havlak P."/>
            <person name="Hellsten U."/>
            <person name="Kuo D.H."/>
            <person name="Larsson T."/>
            <person name="Lv J."/>
            <person name="Arendt D."/>
            <person name="Savage R."/>
            <person name="Osoegawa K."/>
            <person name="de Jong P."/>
            <person name="Grimwood J."/>
            <person name="Chapman J.A."/>
            <person name="Shapiro H."/>
            <person name="Aerts A."/>
            <person name="Otillar R.P."/>
            <person name="Terry A.Y."/>
            <person name="Boore J.L."/>
            <person name="Grigoriev I.V."/>
            <person name="Lindberg D.R."/>
            <person name="Seaver E.C."/>
            <person name="Weisblat D.A."/>
            <person name="Putnam N.H."/>
            <person name="Rokhsar D.S."/>
        </authorList>
    </citation>
    <scope>NUCLEOTIDE SEQUENCE</scope>
    <source>
        <strain evidence="9 11">I ESC-2004</strain>
    </source>
</reference>
<dbReference type="PROSITE" id="PS50294">
    <property type="entry name" value="WD_REPEATS_REGION"/>
    <property type="match status" value="1"/>
</dbReference>
<dbReference type="OMA" id="KMYLVNA"/>
<dbReference type="PANTHER" id="PTHR13083">
    <property type="entry name" value="WD REPEAT-CONTAINING PROTEIN 91"/>
    <property type="match status" value="1"/>
</dbReference>
<evidence type="ECO:0000256" key="1">
    <source>
        <dbReference type="ARBA" id="ARBA00004220"/>
    </source>
</evidence>